<comment type="subcellular location">
    <subcellularLocation>
        <location evidence="1">Cell membrane</location>
        <topology evidence="1">Multi-pass membrane protein</topology>
    </subcellularLocation>
</comment>
<feature type="transmembrane region" description="Helical" evidence="6">
    <location>
        <begin position="330"/>
        <end position="351"/>
    </location>
</feature>
<feature type="transmembrane region" description="Helical" evidence="6">
    <location>
        <begin position="296"/>
        <end position="315"/>
    </location>
</feature>
<protein>
    <submittedName>
        <fullName evidence="7">Oligosaccharide flippase family protein</fullName>
    </submittedName>
</protein>
<feature type="transmembrane region" description="Helical" evidence="6">
    <location>
        <begin position="116"/>
        <end position="138"/>
    </location>
</feature>
<organism evidence="7 8">
    <name type="scientific">Adhaeribacter terrigena</name>
    <dbReference type="NCBI Taxonomy" id="2793070"/>
    <lineage>
        <taxon>Bacteria</taxon>
        <taxon>Pseudomonadati</taxon>
        <taxon>Bacteroidota</taxon>
        <taxon>Cytophagia</taxon>
        <taxon>Cytophagales</taxon>
        <taxon>Hymenobacteraceae</taxon>
        <taxon>Adhaeribacter</taxon>
    </lineage>
</organism>
<feature type="transmembrane region" description="Helical" evidence="6">
    <location>
        <begin position="12"/>
        <end position="30"/>
    </location>
</feature>
<dbReference type="EMBL" id="JAEHFX010000001">
    <property type="protein sequence ID" value="MBK0401712.1"/>
    <property type="molecule type" value="Genomic_DNA"/>
</dbReference>
<feature type="transmembrane region" description="Helical" evidence="6">
    <location>
        <begin position="421"/>
        <end position="438"/>
    </location>
</feature>
<dbReference type="PANTHER" id="PTHR30250">
    <property type="entry name" value="PST FAMILY PREDICTED COLANIC ACID TRANSPORTER"/>
    <property type="match status" value="1"/>
</dbReference>
<accession>A0ABS1BX41</accession>
<dbReference type="Pfam" id="PF01943">
    <property type="entry name" value="Polysacc_synt"/>
    <property type="match status" value="1"/>
</dbReference>
<evidence type="ECO:0000256" key="1">
    <source>
        <dbReference type="ARBA" id="ARBA00004651"/>
    </source>
</evidence>
<sequence length="476" mass="54793">MLKKIFFHSALYALPSISLQIVSLLMLPFITPHLSASDYGIYGVILAYISFIGPLRDLGFNISFVNSYFKHPKRWPLIWRALYGHLILWSILFSLIYITLILIAVPKSEFQNIYEILVLTLLPGVVFDTANNIANYYFRFSERPIIIATVGIFSGVIGMIVMYYCIVDLKMGYLGWFYSTFATSLTLFLIYLYPVFIKNKLFPIVKYRKNFIKKYLRVSLPMIPHNYSSYLLNSSDRVVMDWYKIDLKQVGLFNIAYRFGGAFEMIGEAAGMAIGPQYVKLYISKKKSDLQLARQLTFILMALFLTAGFNGAIWLKEVFQILIKNKDLASAYGIGTIILMGYCYRPMYWAAINKLSTFEKTDVIWRISFGAGIINVLLNLIFLGSYGIMAAAITTFISLMIIGFAGFTLKEYREMDNLPHYPIVWLLAIIFATFLSYYVKDIAIWQKAIISCASLIFIFYYIRKIYFEFHLDSNNG</sequence>
<dbReference type="InterPro" id="IPR002797">
    <property type="entry name" value="Polysacc_synth"/>
</dbReference>
<keyword evidence="3 6" id="KW-0812">Transmembrane</keyword>
<evidence type="ECO:0000313" key="7">
    <source>
        <dbReference type="EMBL" id="MBK0401712.1"/>
    </source>
</evidence>
<evidence type="ECO:0000256" key="3">
    <source>
        <dbReference type="ARBA" id="ARBA00022692"/>
    </source>
</evidence>
<feature type="transmembrane region" description="Helical" evidence="6">
    <location>
        <begin position="363"/>
        <end position="382"/>
    </location>
</feature>
<proteinExistence type="predicted"/>
<keyword evidence="2" id="KW-1003">Cell membrane</keyword>
<keyword evidence="4 6" id="KW-1133">Transmembrane helix</keyword>
<evidence type="ECO:0000256" key="4">
    <source>
        <dbReference type="ARBA" id="ARBA00022989"/>
    </source>
</evidence>
<dbReference type="RefSeq" id="WP_200504328.1">
    <property type="nucleotide sequence ID" value="NZ_JAEHFX010000001.1"/>
</dbReference>
<keyword evidence="8" id="KW-1185">Reference proteome</keyword>
<gene>
    <name evidence="7" type="ORF">I5M27_01870</name>
</gene>
<keyword evidence="5 6" id="KW-0472">Membrane</keyword>
<feature type="transmembrane region" description="Helical" evidence="6">
    <location>
        <begin position="176"/>
        <end position="196"/>
    </location>
</feature>
<dbReference type="InterPro" id="IPR050833">
    <property type="entry name" value="Poly_Biosynth_Transport"/>
</dbReference>
<feature type="transmembrane region" description="Helical" evidence="6">
    <location>
        <begin position="444"/>
        <end position="462"/>
    </location>
</feature>
<evidence type="ECO:0000256" key="6">
    <source>
        <dbReference type="SAM" id="Phobius"/>
    </source>
</evidence>
<evidence type="ECO:0000256" key="5">
    <source>
        <dbReference type="ARBA" id="ARBA00023136"/>
    </source>
</evidence>
<dbReference type="Proteomes" id="UP000644147">
    <property type="component" value="Unassembled WGS sequence"/>
</dbReference>
<reference evidence="7 8" key="1">
    <citation type="submission" date="2020-12" db="EMBL/GenBank/DDBJ databases">
        <title>Bacterial novel species Adhaeribacter sp. BT258 isolated from soil.</title>
        <authorList>
            <person name="Jung H.-Y."/>
        </authorList>
    </citation>
    <scope>NUCLEOTIDE SEQUENCE [LARGE SCALE GENOMIC DNA]</scope>
    <source>
        <strain evidence="7 8">BT258</strain>
    </source>
</reference>
<feature type="transmembrane region" description="Helical" evidence="6">
    <location>
        <begin position="81"/>
        <end position="104"/>
    </location>
</feature>
<evidence type="ECO:0000256" key="2">
    <source>
        <dbReference type="ARBA" id="ARBA00022475"/>
    </source>
</evidence>
<name>A0ABS1BX41_9BACT</name>
<dbReference type="PANTHER" id="PTHR30250:SF11">
    <property type="entry name" value="O-ANTIGEN TRANSPORTER-RELATED"/>
    <property type="match status" value="1"/>
</dbReference>
<feature type="transmembrane region" description="Helical" evidence="6">
    <location>
        <begin position="145"/>
        <end position="164"/>
    </location>
</feature>
<feature type="transmembrane region" description="Helical" evidence="6">
    <location>
        <begin position="388"/>
        <end position="409"/>
    </location>
</feature>
<comment type="caution">
    <text evidence="7">The sequence shown here is derived from an EMBL/GenBank/DDBJ whole genome shotgun (WGS) entry which is preliminary data.</text>
</comment>
<feature type="transmembrane region" description="Helical" evidence="6">
    <location>
        <begin position="42"/>
        <end position="69"/>
    </location>
</feature>
<evidence type="ECO:0000313" key="8">
    <source>
        <dbReference type="Proteomes" id="UP000644147"/>
    </source>
</evidence>